<evidence type="ECO:0000313" key="2">
    <source>
        <dbReference type="Proteomes" id="UP000198741"/>
    </source>
</evidence>
<organism evidence="1 2">
    <name type="scientific">Nakamurella panacisegetis</name>
    <dbReference type="NCBI Taxonomy" id="1090615"/>
    <lineage>
        <taxon>Bacteria</taxon>
        <taxon>Bacillati</taxon>
        <taxon>Actinomycetota</taxon>
        <taxon>Actinomycetes</taxon>
        <taxon>Nakamurellales</taxon>
        <taxon>Nakamurellaceae</taxon>
        <taxon>Nakamurella</taxon>
    </lineage>
</organism>
<evidence type="ECO:0000313" key="1">
    <source>
        <dbReference type="EMBL" id="SDP08440.1"/>
    </source>
</evidence>
<reference evidence="1 2" key="1">
    <citation type="submission" date="2016-10" db="EMBL/GenBank/DDBJ databases">
        <authorList>
            <person name="de Groot N.N."/>
        </authorList>
    </citation>
    <scope>NUCLEOTIDE SEQUENCE [LARGE SCALE GENOMIC DNA]</scope>
    <source>
        <strain evidence="2">P4-7,KCTC 19426,CECT 7604</strain>
    </source>
</reference>
<dbReference type="EMBL" id="LT629710">
    <property type="protein sequence ID" value="SDP08440.1"/>
    <property type="molecule type" value="Genomic_DNA"/>
</dbReference>
<dbReference type="Proteomes" id="UP000198741">
    <property type="component" value="Chromosome I"/>
</dbReference>
<dbReference type="AlphaFoldDB" id="A0A1H0PUE6"/>
<sequence>MTAADRELDARLAEERAELANLSRIVEDLSHIGGDARRLARWTAHRDRQARLVAALSPKNDALASDALASDALASDEQSLAPTGEK</sequence>
<dbReference type="RefSeq" id="WP_090476922.1">
    <property type="nucleotide sequence ID" value="NZ_LT629710.1"/>
</dbReference>
<name>A0A1H0PUE6_9ACTN</name>
<gene>
    <name evidence="1" type="ORF">SAMN04515671_2901</name>
</gene>
<keyword evidence="2" id="KW-1185">Reference proteome</keyword>
<dbReference type="STRING" id="1090615.SAMN04515671_2901"/>
<accession>A0A1H0PUE6</accession>
<proteinExistence type="predicted"/>
<protein>
    <submittedName>
        <fullName evidence="1">Uncharacterized protein</fullName>
    </submittedName>
</protein>